<evidence type="ECO:0000313" key="1">
    <source>
        <dbReference type="EMBL" id="EJD32677.1"/>
    </source>
</evidence>
<keyword evidence="2" id="KW-1185">Reference proteome</keyword>
<gene>
    <name evidence="1" type="ORF">AURDEDRAFT_30342</name>
</gene>
<dbReference type="Proteomes" id="UP000006514">
    <property type="component" value="Unassembled WGS sequence"/>
</dbReference>
<dbReference type="AlphaFoldDB" id="J0D238"/>
<dbReference type="InParanoid" id="J0D238"/>
<dbReference type="InterPro" id="IPR040521">
    <property type="entry name" value="KDZ"/>
</dbReference>
<organism evidence="1 2">
    <name type="scientific">Auricularia subglabra (strain TFB-10046 / SS5)</name>
    <name type="common">White-rot fungus</name>
    <name type="synonym">Auricularia delicata (strain TFB10046)</name>
    <dbReference type="NCBI Taxonomy" id="717982"/>
    <lineage>
        <taxon>Eukaryota</taxon>
        <taxon>Fungi</taxon>
        <taxon>Dikarya</taxon>
        <taxon>Basidiomycota</taxon>
        <taxon>Agaricomycotina</taxon>
        <taxon>Agaricomycetes</taxon>
        <taxon>Auriculariales</taxon>
        <taxon>Auriculariaceae</taxon>
        <taxon>Auricularia</taxon>
    </lineage>
</organism>
<dbReference type="OMA" id="HAYAHTW"/>
<dbReference type="Pfam" id="PF18758">
    <property type="entry name" value="KDZ"/>
    <property type="match status" value="1"/>
</dbReference>
<dbReference type="EMBL" id="JH688747">
    <property type="protein sequence ID" value="EJD32677.1"/>
    <property type="molecule type" value="Genomic_DNA"/>
</dbReference>
<reference evidence="2" key="1">
    <citation type="journal article" date="2012" name="Science">
        <title>The Paleozoic origin of enzymatic lignin decomposition reconstructed from 31 fungal genomes.</title>
        <authorList>
            <person name="Floudas D."/>
            <person name="Binder M."/>
            <person name="Riley R."/>
            <person name="Barry K."/>
            <person name="Blanchette R.A."/>
            <person name="Henrissat B."/>
            <person name="Martinez A.T."/>
            <person name="Otillar R."/>
            <person name="Spatafora J.W."/>
            <person name="Yadav J.S."/>
            <person name="Aerts A."/>
            <person name="Benoit I."/>
            <person name="Boyd A."/>
            <person name="Carlson A."/>
            <person name="Copeland A."/>
            <person name="Coutinho P.M."/>
            <person name="de Vries R.P."/>
            <person name="Ferreira P."/>
            <person name="Findley K."/>
            <person name="Foster B."/>
            <person name="Gaskell J."/>
            <person name="Glotzer D."/>
            <person name="Gorecki P."/>
            <person name="Heitman J."/>
            <person name="Hesse C."/>
            <person name="Hori C."/>
            <person name="Igarashi K."/>
            <person name="Jurgens J.A."/>
            <person name="Kallen N."/>
            <person name="Kersten P."/>
            <person name="Kohler A."/>
            <person name="Kuees U."/>
            <person name="Kumar T.K.A."/>
            <person name="Kuo A."/>
            <person name="LaButti K."/>
            <person name="Larrondo L.F."/>
            <person name="Lindquist E."/>
            <person name="Ling A."/>
            <person name="Lombard V."/>
            <person name="Lucas S."/>
            <person name="Lundell T."/>
            <person name="Martin R."/>
            <person name="McLaughlin D.J."/>
            <person name="Morgenstern I."/>
            <person name="Morin E."/>
            <person name="Murat C."/>
            <person name="Nagy L.G."/>
            <person name="Nolan M."/>
            <person name="Ohm R.A."/>
            <person name="Patyshakuliyeva A."/>
            <person name="Rokas A."/>
            <person name="Ruiz-Duenas F.J."/>
            <person name="Sabat G."/>
            <person name="Salamov A."/>
            <person name="Samejima M."/>
            <person name="Schmutz J."/>
            <person name="Slot J.C."/>
            <person name="St John F."/>
            <person name="Stenlid J."/>
            <person name="Sun H."/>
            <person name="Sun S."/>
            <person name="Syed K."/>
            <person name="Tsang A."/>
            <person name="Wiebenga A."/>
            <person name="Young D."/>
            <person name="Pisabarro A."/>
            <person name="Eastwood D.C."/>
            <person name="Martin F."/>
            <person name="Cullen D."/>
            <person name="Grigoriev I.V."/>
            <person name="Hibbett D.S."/>
        </authorList>
    </citation>
    <scope>NUCLEOTIDE SEQUENCE [LARGE SCALE GENOMIC DNA]</scope>
    <source>
        <strain evidence="2">TFB10046</strain>
    </source>
</reference>
<evidence type="ECO:0000313" key="2">
    <source>
        <dbReference type="Proteomes" id="UP000006514"/>
    </source>
</evidence>
<feature type="non-terminal residue" evidence="1">
    <location>
        <position position="1"/>
    </location>
</feature>
<feature type="non-terminal residue" evidence="1">
    <location>
        <position position="297"/>
    </location>
</feature>
<dbReference type="KEGG" id="adl:AURDEDRAFT_30342"/>
<dbReference type="eggNOG" id="ENOG502S2AH">
    <property type="taxonomic scope" value="Eukaryota"/>
</dbReference>
<dbReference type="OrthoDB" id="3253684at2759"/>
<proteinExistence type="predicted"/>
<accession>J0D238</accession>
<dbReference type="PANTHER" id="PTHR33096:SF1">
    <property type="entry name" value="CXC1-LIKE CYSTEINE CLUSTER ASSOCIATED WITH KDZ TRANSPOSASES DOMAIN-CONTAINING PROTEIN"/>
    <property type="match status" value="1"/>
</dbReference>
<protein>
    <submittedName>
        <fullName evidence="1">Uncharacterized protein</fullName>
    </submittedName>
</protein>
<name>J0D238_AURST</name>
<sequence>LVKKCPKCYALATTGRPLSEGGDGHTANDACFGHRRDEFAGIGPETAHKFVSFVPKEFIDAVGEDLDELRGRPARKYKSEVPDAALKQCESSHTAADGSRTKAGGHKHADKGLCAIVCRHDVPLFYCNIDTPGEQQKYALGLLIWLMLHLPDNFTMMNLYDIGCVADKVVKSYEIMPPSLESRIMFATSAMHAYAHEWECQLVFSPRLKPGAGLTDGEGVERLWSKLRKLIGILRHCSKNRRLVLLDRHMEWIAETMLPEQGSRLLSKWQDLVAREEAAKKTVRTSGQSAEFLRAQW</sequence>
<dbReference type="PANTHER" id="PTHR33096">
    <property type="entry name" value="CXC2 DOMAIN-CONTAINING PROTEIN"/>
    <property type="match status" value="1"/>
</dbReference>